<sequence>MGHTTCAACDAAALNSASHISPKFPGELYASAHAVQILHRSLQVTRRRREGWAESQGLRHELNHLQGRDELVTVPTS</sequence>
<dbReference type="EMBL" id="ML213533">
    <property type="protein sequence ID" value="TFK46097.1"/>
    <property type="molecule type" value="Genomic_DNA"/>
</dbReference>
<gene>
    <name evidence="1" type="ORF">OE88DRAFT_1668262</name>
</gene>
<protein>
    <submittedName>
        <fullName evidence="1">Uncharacterized protein</fullName>
    </submittedName>
</protein>
<keyword evidence="2" id="KW-1185">Reference proteome</keyword>
<evidence type="ECO:0000313" key="1">
    <source>
        <dbReference type="EMBL" id="TFK46097.1"/>
    </source>
</evidence>
<dbReference type="AlphaFoldDB" id="A0A5C3MMF1"/>
<reference evidence="1 2" key="1">
    <citation type="journal article" date="2019" name="Nat. Ecol. Evol.">
        <title>Megaphylogeny resolves global patterns of mushroom evolution.</title>
        <authorList>
            <person name="Varga T."/>
            <person name="Krizsan K."/>
            <person name="Foldi C."/>
            <person name="Dima B."/>
            <person name="Sanchez-Garcia M."/>
            <person name="Sanchez-Ramirez S."/>
            <person name="Szollosi G.J."/>
            <person name="Szarkandi J.G."/>
            <person name="Papp V."/>
            <person name="Albert L."/>
            <person name="Andreopoulos W."/>
            <person name="Angelini C."/>
            <person name="Antonin V."/>
            <person name="Barry K.W."/>
            <person name="Bougher N.L."/>
            <person name="Buchanan P."/>
            <person name="Buyck B."/>
            <person name="Bense V."/>
            <person name="Catcheside P."/>
            <person name="Chovatia M."/>
            <person name="Cooper J."/>
            <person name="Damon W."/>
            <person name="Desjardin D."/>
            <person name="Finy P."/>
            <person name="Geml J."/>
            <person name="Haridas S."/>
            <person name="Hughes K."/>
            <person name="Justo A."/>
            <person name="Karasinski D."/>
            <person name="Kautmanova I."/>
            <person name="Kiss B."/>
            <person name="Kocsube S."/>
            <person name="Kotiranta H."/>
            <person name="LaButti K.M."/>
            <person name="Lechner B.E."/>
            <person name="Liimatainen K."/>
            <person name="Lipzen A."/>
            <person name="Lukacs Z."/>
            <person name="Mihaltcheva S."/>
            <person name="Morgado L.N."/>
            <person name="Niskanen T."/>
            <person name="Noordeloos M.E."/>
            <person name="Ohm R.A."/>
            <person name="Ortiz-Santana B."/>
            <person name="Ovrebo C."/>
            <person name="Racz N."/>
            <person name="Riley R."/>
            <person name="Savchenko A."/>
            <person name="Shiryaev A."/>
            <person name="Soop K."/>
            <person name="Spirin V."/>
            <person name="Szebenyi C."/>
            <person name="Tomsovsky M."/>
            <person name="Tulloss R.E."/>
            <person name="Uehling J."/>
            <person name="Grigoriev I.V."/>
            <person name="Vagvolgyi C."/>
            <person name="Papp T."/>
            <person name="Martin F.M."/>
            <person name="Miettinen O."/>
            <person name="Hibbett D.S."/>
            <person name="Nagy L.G."/>
        </authorList>
    </citation>
    <scope>NUCLEOTIDE SEQUENCE [LARGE SCALE GENOMIC DNA]</scope>
    <source>
        <strain evidence="1 2">OMC1185</strain>
    </source>
</reference>
<evidence type="ECO:0000313" key="2">
    <source>
        <dbReference type="Proteomes" id="UP000305948"/>
    </source>
</evidence>
<name>A0A5C3MMF1_9AGAM</name>
<dbReference type="Proteomes" id="UP000305948">
    <property type="component" value="Unassembled WGS sequence"/>
</dbReference>
<proteinExistence type="predicted"/>
<organism evidence="1 2">
    <name type="scientific">Heliocybe sulcata</name>
    <dbReference type="NCBI Taxonomy" id="5364"/>
    <lineage>
        <taxon>Eukaryota</taxon>
        <taxon>Fungi</taxon>
        <taxon>Dikarya</taxon>
        <taxon>Basidiomycota</taxon>
        <taxon>Agaricomycotina</taxon>
        <taxon>Agaricomycetes</taxon>
        <taxon>Gloeophyllales</taxon>
        <taxon>Gloeophyllaceae</taxon>
        <taxon>Heliocybe</taxon>
    </lineage>
</organism>
<accession>A0A5C3MMF1</accession>